<dbReference type="WBParaSite" id="BPAG_0001038301-mRNA-1">
    <property type="protein sequence ID" value="BPAG_0001038301-mRNA-1"/>
    <property type="gene ID" value="BPAG_0001038301"/>
</dbReference>
<dbReference type="AlphaFoldDB" id="A0A0N4TPB9"/>
<name>A0A0N4TPB9_BRUPA</name>
<proteinExistence type="predicted"/>
<reference evidence="1" key="1">
    <citation type="submission" date="2017-02" db="UniProtKB">
        <authorList>
            <consortium name="WormBaseParasite"/>
        </authorList>
    </citation>
    <scope>IDENTIFICATION</scope>
</reference>
<organism evidence="1">
    <name type="scientific">Brugia pahangi</name>
    <name type="common">Filarial nematode worm</name>
    <dbReference type="NCBI Taxonomy" id="6280"/>
    <lineage>
        <taxon>Eukaryota</taxon>
        <taxon>Metazoa</taxon>
        <taxon>Ecdysozoa</taxon>
        <taxon>Nematoda</taxon>
        <taxon>Chromadorea</taxon>
        <taxon>Rhabditida</taxon>
        <taxon>Spirurina</taxon>
        <taxon>Spiruromorpha</taxon>
        <taxon>Filarioidea</taxon>
        <taxon>Onchocercidae</taxon>
        <taxon>Brugia</taxon>
    </lineage>
</organism>
<sequence length="59" mass="6719">MEIRDVETLSLPGIELSHRFYLLFTFLGSSSTRTCRMVVTCDKPCYPGRITGFARCERG</sequence>
<accession>A0A0N4TPB9</accession>
<evidence type="ECO:0000313" key="1">
    <source>
        <dbReference type="WBParaSite" id="BPAG_0001038301-mRNA-1"/>
    </source>
</evidence>
<protein>
    <submittedName>
        <fullName evidence="1">ZP domain-containing protein</fullName>
    </submittedName>
</protein>